<evidence type="ECO:0008006" key="4">
    <source>
        <dbReference type="Google" id="ProtNLM"/>
    </source>
</evidence>
<dbReference type="EMBL" id="FQXC01000001">
    <property type="protein sequence ID" value="SHG81516.1"/>
    <property type="molecule type" value="Genomic_DNA"/>
</dbReference>
<gene>
    <name evidence="2" type="ORF">SAMN05443551_0677</name>
</gene>
<proteinExistence type="predicted"/>
<dbReference type="RefSeq" id="WP_072776701.1">
    <property type="nucleotide sequence ID" value="NZ_FQXC01000001.1"/>
</dbReference>
<dbReference type="STRING" id="996342.SAMN05443551_0677"/>
<organism evidence="2 3">
    <name type="scientific">Marivita hallyeonensis</name>
    <dbReference type="NCBI Taxonomy" id="996342"/>
    <lineage>
        <taxon>Bacteria</taxon>
        <taxon>Pseudomonadati</taxon>
        <taxon>Pseudomonadota</taxon>
        <taxon>Alphaproteobacteria</taxon>
        <taxon>Rhodobacterales</taxon>
        <taxon>Roseobacteraceae</taxon>
        <taxon>Marivita</taxon>
    </lineage>
</organism>
<keyword evidence="3" id="KW-1185">Reference proteome</keyword>
<feature type="chain" id="PRO_5012183588" description="DUF1344 domain-containing protein" evidence="1">
    <location>
        <begin position="20"/>
        <end position="95"/>
    </location>
</feature>
<dbReference type="Proteomes" id="UP000184221">
    <property type="component" value="Unassembled WGS sequence"/>
</dbReference>
<name>A0A1M5MW10_9RHOB</name>
<sequence>MRAFLLSAALGLAATAAFADETEGLILAFDRHAHIIVLTDKTVWELPSDMAIPADLGTGDRVLFEYVTAGEDGLTKLSAMTRLAVALPSDADGGS</sequence>
<evidence type="ECO:0000313" key="2">
    <source>
        <dbReference type="EMBL" id="SHG81516.1"/>
    </source>
</evidence>
<protein>
    <recommendedName>
        <fullName evidence="4">DUF1344 domain-containing protein</fullName>
    </recommendedName>
</protein>
<reference evidence="2 3" key="1">
    <citation type="submission" date="2016-11" db="EMBL/GenBank/DDBJ databases">
        <authorList>
            <person name="Jaros S."/>
            <person name="Januszkiewicz K."/>
            <person name="Wedrychowicz H."/>
        </authorList>
    </citation>
    <scope>NUCLEOTIDE SEQUENCE [LARGE SCALE GENOMIC DNA]</scope>
    <source>
        <strain evidence="2 3">DSM 29431</strain>
    </source>
</reference>
<dbReference type="AlphaFoldDB" id="A0A1M5MW10"/>
<evidence type="ECO:0000313" key="3">
    <source>
        <dbReference type="Proteomes" id="UP000184221"/>
    </source>
</evidence>
<keyword evidence="1" id="KW-0732">Signal</keyword>
<accession>A0A1M5MW10</accession>
<feature type="signal peptide" evidence="1">
    <location>
        <begin position="1"/>
        <end position="19"/>
    </location>
</feature>
<evidence type="ECO:0000256" key="1">
    <source>
        <dbReference type="SAM" id="SignalP"/>
    </source>
</evidence>